<keyword evidence="9 18" id="KW-1133">Transmembrane helix</keyword>
<dbReference type="Gene3D" id="2.60.40.10">
    <property type="entry name" value="Immunoglobulins"/>
    <property type="match status" value="5"/>
</dbReference>
<reference evidence="23 25" key="2">
    <citation type="journal article" date="2013" name="Nature">
        <title>Insights into bilaterian evolution from three spiralian genomes.</title>
        <authorList>
            <person name="Simakov O."/>
            <person name="Marletaz F."/>
            <person name="Cho S.J."/>
            <person name="Edsinger-Gonzales E."/>
            <person name="Havlak P."/>
            <person name="Hellsten U."/>
            <person name="Kuo D.H."/>
            <person name="Larsson T."/>
            <person name="Lv J."/>
            <person name="Arendt D."/>
            <person name="Savage R."/>
            <person name="Osoegawa K."/>
            <person name="de Jong P."/>
            <person name="Grimwood J."/>
            <person name="Chapman J.A."/>
            <person name="Shapiro H."/>
            <person name="Aerts A."/>
            <person name="Otillar R.P."/>
            <person name="Terry A.Y."/>
            <person name="Boore J.L."/>
            <person name="Grigoriev I.V."/>
            <person name="Lindberg D.R."/>
            <person name="Seaver E.C."/>
            <person name="Weisblat D.A."/>
            <person name="Putnam N.H."/>
            <person name="Rokhsar D.S."/>
        </authorList>
    </citation>
    <scope>NUCLEOTIDE SEQUENCE</scope>
</reference>
<dbReference type="Pfam" id="PF00102">
    <property type="entry name" value="Y_phosphatase"/>
    <property type="match status" value="2"/>
</dbReference>
<comment type="subcellular location">
    <subcellularLocation>
        <location evidence="1">Membrane</location>
        <topology evidence="1">Single-pass type I membrane protein</topology>
    </subcellularLocation>
</comment>
<dbReference type="CDD" id="cd00063">
    <property type="entry name" value="FN3"/>
    <property type="match status" value="2"/>
</dbReference>
<accession>T1G9P5</accession>
<dbReference type="FunFam" id="2.60.40.10:FF:000015">
    <property type="entry name" value="receptor-type tyrosine-protein phosphatase delta isoform X2"/>
    <property type="match status" value="1"/>
</dbReference>
<dbReference type="SUPFAM" id="SSF49265">
    <property type="entry name" value="Fibronectin type III"/>
    <property type="match status" value="3"/>
</dbReference>
<dbReference type="EnsemblMetazoa" id="HelroT98742">
    <property type="protein sequence ID" value="HelroP98742"/>
    <property type="gene ID" value="HelroG98742"/>
</dbReference>
<feature type="domain" description="Fibronectin type-III" evidence="22">
    <location>
        <begin position="244"/>
        <end position="340"/>
    </location>
</feature>
<dbReference type="CTD" id="20217791"/>
<reference evidence="25" key="1">
    <citation type="submission" date="2012-12" db="EMBL/GenBank/DDBJ databases">
        <authorList>
            <person name="Hellsten U."/>
            <person name="Grimwood J."/>
            <person name="Chapman J.A."/>
            <person name="Shapiro H."/>
            <person name="Aerts A."/>
            <person name="Otillar R.P."/>
            <person name="Terry A.Y."/>
            <person name="Boore J.L."/>
            <person name="Simakov O."/>
            <person name="Marletaz F."/>
            <person name="Cho S.-J."/>
            <person name="Edsinger-Gonzales E."/>
            <person name="Havlak P."/>
            <person name="Kuo D.-H."/>
            <person name="Larsson T."/>
            <person name="Lv J."/>
            <person name="Arendt D."/>
            <person name="Savage R."/>
            <person name="Osoegawa K."/>
            <person name="de Jong P."/>
            <person name="Lindberg D.R."/>
            <person name="Seaver E.C."/>
            <person name="Weisblat D.A."/>
            <person name="Putnam N.H."/>
            <person name="Grigoriev I.V."/>
            <person name="Rokhsar D.S."/>
        </authorList>
    </citation>
    <scope>NUCLEOTIDE SEQUENCE</scope>
</reference>
<dbReference type="STRING" id="6412.T1G9P5"/>
<evidence type="ECO:0000256" key="10">
    <source>
        <dbReference type="ARBA" id="ARBA00023136"/>
    </source>
</evidence>
<evidence type="ECO:0000256" key="5">
    <source>
        <dbReference type="ARBA" id="ARBA00022729"/>
    </source>
</evidence>
<dbReference type="HOGENOM" id="CLU_001645_0_2_1"/>
<dbReference type="InterPro" id="IPR003598">
    <property type="entry name" value="Ig_sub2"/>
</dbReference>
<dbReference type="FunFam" id="2.60.40.10:FF:001000">
    <property type="entry name" value="tyrosine-protein phosphatase Lar isoform X3"/>
    <property type="match status" value="1"/>
</dbReference>
<dbReference type="GO" id="GO:0007165">
    <property type="term" value="P:signal transduction"/>
    <property type="evidence" value="ECO:0000318"/>
    <property type="project" value="GO_Central"/>
</dbReference>
<dbReference type="PROSITE" id="PS50056">
    <property type="entry name" value="TYR_PHOSPHATASE_2"/>
    <property type="match status" value="2"/>
</dbReference>
<evidence type="ECO:0000256" key="9">
    <source>
        <dbReference type="ARBA" id="ARBA00022989"/>
    </source>
</evidence>
<name>T1G9P5_HELRO</name>
<dbReference type="EC" id="3.1.3.48" evidence="3"/>
<evidence type="ECO:0000313" key="25">
    <source>
        <dbReference type="Proteomes" id="UP000015101"/>
    </source>
</evidence>
<dbReference type="SUPFAM" id="SSF48726">
    <property type="entry name" value="Immunoglobulin"/>
    <property type="match status" value="2"/>
</dbReference>
<dbReference type="SMART" id="SM00060">
    <property type="entry name" value="FN3"/>
    <property type="match status" value="4"/>
</dbReference>
<dbReference type="GO" id="GO:0016020">
    <property type="term" value="C:membrane"/>
    <property type="evidence" value="ECO:0007669"/>
    <property type="project" value="UniProtKB-SubCell"/>
</dbReference>
<evidence type="ECO:0000259" key="22">
    <source>
        <dbReference type="PROSITE" id="PS50853"/>
    </source>
</evidence>
<dbReference type="InterPro" id="IPR050713">
    <property type="entry name" value="RTP_Phos/Ushers"/>
</dbReference>
<dbReference type="Pfam" id="PF13927">
    <property type="entry name" value="Ig_3"/>
    <property type="match status" value="2"/>
</dbReference>
<dbReference type="PROSITE" id="PS00383">
    <property type="entry name" value="TYR_PHOSPHATASE_1"/>
    <property type="match status" value="1"/>
</dbReference>
<evidence type="ECO:0000256" key="15">
    <source>
        <dbReference type="ARBA" id="ARBA00051722"/>
    </source>
</evidence>
<dbReference type="GeneID" id="20217791"/>
<dbReference type="FunFam" id="2.60.40.10:FF:000549">
    <property type="entry name" value="Protein tyrosine phosphatase, receptor type S"/>
    <property type="match status" value="1"/>
</dbReference>
<evidence type="ECO:0000256" key="6">
    <source>
        <dbReference type="ARBA" id="ARBA00022737"/>
    </source>
</evidence>
<keyword evidence="13" id="KW-0325">Glycoprotein</keyword>
<dbReference type="EMBL" id="KB096275">
    <property type="protein sequence ID" value="ESO06781.1"/>
    <property type="molecule type" value="Genomic_DNA"/>
</dbReference>
<reference evidence="24" key="3">
    <citation type="submission" date="2015-06" db="UniProtKB">
        <authorList>
            <consortium name="EnsemblMetazoa"/>
        </authorList>
    </citation>
    <scope>IDENTIFICATION</scope>
</reference>
<keyword evidence="10 18" id="KW-0472">Membrane</keyword>
<dbReference type="SMART" id="SM00409">
    <property type="entry name" value="IG"/>
    <property type="match status" value="2"/>
</dbReference>
<dbReference type="OMA" id="KEEYMTT"/>
<dbReference type="KEGG" id="hro:HELRODRAFT_98742"/>
<dbReference type="PANTHER" id="PTHR46957">
    <property type="entry name" value="CYTOKINE RECEPTOR"/>
    <property type="match status" value="1"/>
</dbReference>
<keyword evidence="4 18" id="KW-0812">Transmembrane</keyword>
<dbReference type="InterPro" id="IPR029021">
    <property type="entry name" value="Prot-tyrosine_phosphatase-like"/>
</dbReference>
<dbReference type="CDD" id="cd14553">
    <property type="entry name" value="R-PTPc-LAR-1"/>
    <property type="match status" value="1"/>
</dbReference>
<comment type="similarity">
    <text evidence="2">Belongs to the protein-tyrosine phosphatase family. Receptor class 2A subfamily.</text>
</comment>
<evidence type="ECO:0000259" key="20">
    <source>
        <dbReference type="PROSITE" id="PS50056"/>
    </source>
</evidence>
<comment type="catalytic activity">
    <reaction evidence="15">
        <text>O-phospho-L-tyrosyl-[protein] + H2O = L-tyrosyl-[protein] + phosphate</text>
        <dbReference type="Rhea" id="RHEA:10684"/>
        <dbReference type="Rhea" id="RHEA-COMP:10136"/>
        <dbReference type="Rhea" id="RHEA-COMP:20101"/>
        <dbReference type="ChEBI" id="CHEBI:15377"/>
        <dbReference type="ChEBI" id="CHEBI:43474"/>
        <dbReference type="ChEBI" id="CHEBI:46858"/>
        <dbReference type="ChEBI" id="CHEBI:61978"/>
        <dbReference type="EC" id="3.1.3.48"/>
    </reaction>
</comment>
<feature type="domain" description="Ig-like" evidence="21">
    <location>
        <begin position="60"/>
        <end position="141"/>
    </location>
</feature>
<dbReference type="Gene3D" id="3.90.190.10">
    <property type="entry name" value="Protein tyrosine phosphatase superfamily"/>
    <property type="match status" value="2"/>
</dbReference>
<dbReference type="SMART" id="SM00408">
    <property type="entry name" value="IGc2"/>
    <property type="match status" value="2"/>
</dbReference>
<keyword evidence="8" id="KW-0904">Protein phosphatase</keyword>
<evidence type="ECO:0000256" key="13">
    <source>
        <dbReference type="ARBA" id="ARBA00023180"/>
    </source>
</evidence>
<keyword evidence="5" id="KW-0732">Signal</keyword>
<feature type="region of interest" description="Disordered" evidence="17">
    <location>
        <begin position="55"/>
        <end position="82"/>
    </location>
</feature>
<dbReference type="InParanoid" id="T1G9P5"/>
<organism evidence="24 25">
    <name type="scientific">Helobdella robusta</name>
    <name type="common">Californian leech</name>
    <dbReference type="NCBI Taxonomy" id="6412"/>
    <lineage>
        <taxon>Eukaryota</taxon>
        <taxon>Metazoa</taxon>
        <taxon>Spiralia</taxon>
        <taxon>Lophotrochozoa</taxon>
        <taxon>Annelida</taxon>
        <taxon>Clitellata</taxon>
        <taxon>Hirudinea</taxon>
        <taxon>Rhynchobdellida</taxon>
        <taxon>Glossiphoniidae</taxon>
        <taxon>Helobdella</taxon>
    </lineage>
</organism>
<dbReference type="OrthoDB" id="10253954at2759"/>
<keyword evidence="14" id="KW-0393">Immunoglobulin domain</keyword>
<feature type="compositionally biased region" description="Basic and acidic residues" evidence="17">
    <location>
        <begin position="66"/>
        <end position="78"/>
    </location>
</feature>
<evidence type="ECO:0000256" key="8">
    <source>
        <dbReference type="ARBA" id="ARBA00022912"/>
    </source>
</evidence>
<dbReference type="Pfam" id="PF00041">
    <property type="entry name" value="fn3"/>
    <property type="match status" value="3"/>
</dbReference>
<keyword evidence="7" id="KW-0378">Hydrolase</keyword>
<evidence type="ECO:0000256" key="16">
    <source>
        <dbReference type="ARBA" id="ARBA00079496"/>
    </source>
</evidence>
<dbReference type="PROSITE" id="PS50835">
    <property type="entry name" value="IG_LIKE"/>
    <property type="match status" value="2"/>
</dbReference>
<dbReference type="FunFam" id="2.60.40.10:FF:000010">
    <property type="entry name" value="receptor-type tyrosine-protein phosphatase delta isoform X1"/>
    <property type="match status" value="1"/>
</dbReference>
<feature type="domain" description="Ig-like" evidence="21">
    <location>
        <begin position="155"/>
        <end position="237"/>
    </location>
</feature>
<evidence type="ECO:0000256" key="4">
    <source>
        <dbReference type="ARBA" id="ARBA00022692"/>
    </source>
</evidence>
<evidence type="ECO:0000259" key="19">
    <source>
        <dbReference type="PROSITE" id="PS50055"/>
    </source>
</evidence>
<feature type="domain" description="Fibronectin type-III" evidence="22">
    <location>
        <begin position="445"/>
        <end position="552"/>
    </location>
</feature>
<protein>
    <recommendedName>
        <fullName evidence="3">protein-tyrosine-phosphatase</fullName>
        <ecNumber evidence="3">3.1.3.48</ecNumber>
    </recommendedName>
    <alternativeName>
        <fullName evidence="16">Receptor-type tyrosine-protein phosphatase sigma</fullName>
    </alternativeName>
</protein>
<dbReference type="InterPro" id="IPR003595">
    <property type="entry name" value="Tyr_Pase_cat"/>
</dbReference>
<feature type="domain" description="Tyrosine-protein phosphatase" evidence="19">
    <location>
        <begin position="1085"/>
        <end position="1351"/>
    </location>
</feature>
<feature type="domain" description="Tyrosine specific protein phosphatases" evidence="20">
    <location>
        <begin position="971"/>
        <end position="1042"/>
    </location>
</feature>
<dbReference type="InterPro" id="IPR003961">
    <property type="entry name" value="FN3_dom"/>
</dbReference>
<dbReference type="PRINTS" id="PR00700">
    <property type="entry name" value="PRTYPHPHTASE"/>
</dbReference>
<evidence type="ECO:0000256" key="2">
    <source>
        <dbReference type="ARBA" id="ARBA00010504"/>
    </source>
</evidence>
<dbReference type="GO" id="GO:0004725">
    <property type="term" value="F:protein tyrosine phosphatase activity"/>
    <property type="evidence" value="ECO:0000318"/>
    <property type="project" value="GO_Central"/>
</dbReference>
<keyword evidence="6" id="KW-0677">Repeat</keyword>
<feature type="transmembrane region" description="Helical" evidence="18">
    <location>
        <begin position="698"/>
        <end position="721"/>
    </location>
</feature>
<evidence type="ECO:0000256" key="12">
    <source>
        <dbReference type="ARBA" id="ARBA00023170"/>
    </source>
</evidence>
<dbReference type="InterPro" id="IPR003599">
    <property type="entry name" value="Ig_sub"/>
</dbReference>
<evidence type="ECO:0000256" key="18">
    <source>
        <dbReference type="SAM" id="Phobius"/>
    </source>
</evidence>
<evidence type="ECO:0000256" key="14">
    <source>
        <dbReference type="ARBA" id="ARBA00023319"/>
    </source>
</evidence>
<dbReference type="InterPro" id="IPR013783">
    <property type="entry name" value="Ig-like_fold"/>
</dbReference>
<keyword evidence="25" id="KW-1185">Reference proteome</keyword>
<dbReference type="PANTHER" id="PTHR46957:SF6">
    <property type="entry name" value="PROTEIN-TYROSINE-PHOSPHATASE"/>
    <property type="match status" value="1"/>
</dbReference>
<dbReference type="eggNOG" id="KOG4228">
    <property type="taxonomic scope" value="Eukaryota"/>
</dbReference>
<feature type="domain" description="Fibronectin type-III" evidence="22">
    <location>
        <begin position="345"/>
        <end position="441"/>
    </location>
</feature>
<dbReference type="Proteomes" id="UP000015101">
    <property type="component" value="Unassembled WGS sequence"/>
</dbReference>
<evidence type="ECO:0000256" key="7">
    <source>
        <dbReference type="ARBA" id="ARBA00022801"/>
    </source>
</evidence>
<dbReference type="GO" id="GO:0007399">
    <property type="term" value="P:nervous system development"/>
    <property type="evidence" value="ECO:0000318"/>
    <property type="project" value="GO_Central"/>
</dbReference>
<feature type="domain" description="Tyrosine specific protein phosphatases" evidence="20">
    <location>
        <begin position="1262"/>
        <end position="1335"/>
    </location>
</feature>
<keyword evidence="12" id="KW-0675">Receptor</keyword>
<dbReference type="SMART" id="SM00404">
    <property type="entry name" value="PTPc_motif"/>
    <property type="match status" value="2"/>
</dbReference>
<dbReference type="InterPro" id="IPR036179">
    <property type="entry name" value="Ig-like_dom_sf"/>
</dbReference>
<dbReference type="EMBL" id="AMQM01003683">
    <property type="status" value="NOT_ANNOTATED_CDS"/>
    <property type="molecule type" value="Genomic_DNA"/>
</dbReference>
<dbReference type="InterPro" id="IPR016130">
    <property type="entry name" value="Tyr_Pase_AS"/>
</dbReference>
<keyword evidence="11" id="KW-1015">Disulfide bond</keyword>
<evidence type="ECO:0000313" key="24">
    <source>
        <dbReference type="EnsemblMetazoa" id="HelroP98742"/>
    </source>
</evidence>
<dbReference type="InterPro" id="IPR036116">
    <property type="entry name" value="FN3_sf"/>
</dbReference>
<dbReference type="InterPro" id="IPR000242">
    <property type="entry name" value="PTP_cat"/>
</dbReference>
<dbReference type="PROSITE" id="PS50055">
    <property type="entry name" value="TYR_PHOSPHATASE_PTP"/>
    <property type="match status" value="2"/>
</dbReference>
<evidence type="ECO:0000256" key="1">
    <source>
        <dbReference type="ARBA" id="ARBA00004479"/>
    </source>
</evidence>
<dbReference type="InterPro" id="IPR007110">
    <property type="entry name" value="Ig-like_dom"/>
</dbReference>
<evidence type="ECO:0000256" key="17">
    <source>
        <dbReference type="SAM" id="MobiDB-lite"/>
    </source>
</evidence>
<evidence type="ECO:0000313" key="23">
    <source>
        <dbReference type="EMBL" id="ESO06781.1"/>
    </source>
</evidence>
<evidence type="ECO:0000256" key="3">
    <source>
        <dbReference type="ARBA" id="ARBA00013064"/>
    </source>
</evidence>
<proteinExistence type="inferred from homology"/>
<feature type="domain" description="Tyrosine-protein phosphatase" evidence="19">
    <location>
        <begin position="796"/>
        <end position="1051"/>
    </location>
</feature>
<gene>
    <name evidence="24" type="primary">20217791</name>
    <name evidence="23" type="ORF">HELRODRAFT_98742</name>
</gene>
<dbReference type="FunFam" id="3.90.190.10:FF:000001">
    <property type="entry name" value="Receptor-type tyrosine-protein phosphatase F isoform A"/>
    <property type="match status" value="1"/>
</dbReference>
<dbReference type="FunFam" id="3.90.190.10:FF:000002">
    <property type="entry name" value="receptor-type tyrosine-protein phosphatase delta isoform X2"/>
    <property type="match status" value="1"/>
</dbReference>
<evidence type="ECO:0000256" key="11">
    <source>
        <dbReference type="ARBA" id="ARBA00023157"/>
    </source>
</evidence>
<dbReference type="PROSITE" id="PS50853">
    <property type="entry name" value="FN3"/>
    <property type="match status" value="3"/>
</dbReference>
<dbReference type="SMART" id="SM00194">
    <property type="entry name" value="PTPc"/>
    <property type="match status" value="2"/>
</dbReference>
<sequence length="1360" mass="154995">MMRQKIYPIPHGSVLRIENVKWKVDDSFIECLAENGNGPAARTYARLSVYKEDEKPQGYPEITENPEMKSTEKDRPTDMKCSATGNPPPIISWYKDYVPIDIDPTRMKLEAGGRLIIKTVETSDEGKYECVAENSVGVAYSYGANLYVKTRRVPPHFTLMNRTYHVNMGANLNVTCNAVGSPLPKVRWRQGDIDLTPDNKVTGGRSVLVLTDIRQSGTYKCIASSELGNIEHDIDVHIEEPSGAPQNFTATGFNNNPKSVKLQWNAPSKDHRNGEIIVYEVMYHLANNPTIEWRPYNTTNDSYIFDSLKPNTEYNFQTRAYTKEGPGPWSNQLLFKTASQYSYAPPVNIQLKRQQPSEMDVSWDHPPASRGIIGYRVYYNTVAIPDINQWSYSEVKNSQTSHHLTGLEALSVYVVRVRAVYADGKLGNLSEIVYSNKLENERPDMVRDFHARTSNPRSITLEWKPPKKPGLSKYKIEYLGYKKTMNQKHNLEETVIDVKRSFDVEKEEKSFQIDDLLPHTLYIINITSMFIDGSRGPAYQLKVETSSSTPPILDAPTLIRAVGEGSVLLRLTSSTTTPHYGNVQYYVVVMFANERRNPEDILIDELKGPQKDGWVASKFDVVLPKEMVLGDGGRSASGDFINYRLRRDQVYKIFIRAVLPENKVSRSIRLSSSSPYSAFISMEKLEVKSQMMVGNFDLLWVVGPMCAAIVLILLVVLIIIFNRNRNRENNAKRYLLPKQPAKLLMTPTELSINPTDPVEIRRTQYHTQAMASHPPIPVSEFGGHVESLKACDGVLFSQEYESIDPGQQFTWETSSLDCNKSKNRYANVIAYDHSRVVLPMLDGRVGSDYINANFIDGYRKSNAYIATQGPLPETFGDFWRMVWDERVTIIVMMTKLEERGRVKCDQYWPNRGTEVYACVHVTLVDVVELAIYTLRTFLITKSGHPDRVEVRQFQFTAWPDHGVPEHPTALLMFMRRVKSYQTPEAGPIVVHCSAGVGRTGAFIVVDAMLERARFEKTIDVYGHVTCMRAQRNYMVQTEDQYVFVHDAILEGVVCGCTEIPARNLYAHMQKLMSLEPESASNLSLMEMEFKKLSTTKITSSQYVSASLQNNKFKNRFVNILPFESTRVALQMIRGVEGSDYINANFIDGYRYKKAYIATQGPLASTTEDFWRMLWEHNSTIVVMLVKLREAGREKCHQYWPSERSARYQYFVVDPMAEYNMPQYILREFKVTDARDGQSRTIRQFQFTDWPEQGVPKSGEGFIDFIGQVHKTKEQFGQDGPITVHCSAGVSKTGVFIALSIVLERMRYEGVVDLFQTVKLLRTQRPCMVQTESTSQNPEDHYAFCYRAALEYLGSFDHYAN</sequence>
<dbReference type="RefSeq" id="XP_009014877.1">
    <property type="nucleotide sequence ID" value="XM_009016629.1"/>
</dbReference>
<dbReference type="InterPro" id="IPR000387">
    <property type="entry name" value="Tyr_Pase_dom"/>
</dbReference>
<evidence type="ECO:0000259" key="21">
    <source>
        <dbReference type="PROSITE" id="PS50835"/>
    </source>
</evidence>
<dbReference type="SUPFAM" id="SSF52799">
    <property type="entry name" value="(Phosphotyrosine protein) phosphatases II"/>
    <property type="match status" value="2"/>
</dbReference>